<protein>
    <recommendedName>
        <fullName evidence="3">Immunity protein 30</fullName>
    </recommendedName>
</protein>
<name>A0A0M9GEL4_9PSED</name>
<reference evidence="1 2" key="1">
    <citation type="journal article" date="2015" name="PLoS ONE">
        <title>Rice-Infecting Pseudomonas Genomes Are Highly Accessorized and Harbor Multiple Putative Virulence Mechanisms to Cause Sheath Brown Rot.</title>
        <authorList>
            <person name="Quibod I.L."/>
            <person name="Grande G."/>
            <person name="Oreiro E.G."/>
            <person name="Borja F.N."/>
            <person name="Dossa G.S."/>
            <person name="Mauleon R."/>
            <person name="Cruz C.V."/>
            <person name="Oliva R."/>
        </authorList>
    </citation>
    <scope>NUCLEOTIDE SEQUENCE [LARGE SCALE GENOMIC DNA]</scope>
    <source>
        <strain evidence="1 2">IRRI 6609</strain>
    </source>
</reference>
<proteinExistence type="predicted"/>
<evidence type="ECO:0000313" key="2">
    <source>
        <dbReference type="Proteomes" id="UP000037931"/>
    </source>
</evidence>
<evidence type="ECO:0008006" key="3">
    <source>
        <dbReference type="Google" id="ProtNLM"/>
    </source>
</evidence>
<gene>
    <name evidence="1" type="ORF">PF66_04182</name>
</gene>
<evidence type="ECO:0000313" key="1">
    <source>
        <dbReference type="EMBL" id="KPA89330.1"/>
    </source>
</evidence>
<dbReference type="AlphaFoldDB" id="A0A0M9GEL4"/>
<dbReference type="Proteomes" id="UP000037931">
    <property type="component" value="Unassembled WGS sequence"/>
</dbReference>
<keyword evidence="2" id="KW-1185">Reference proteome</keyword>
<accession>A0A0M9GEL4</accession>
<dbReference type="RefSeq" id="WP_054063679.1">
    <property type="nucleotide sequence ID" value="NZ_JSYZ01000016.1"/>
</dbReference>
<dbReference type="OrthoDB" id="6882193at2"/>
<dbReference type="EMBL" id="JSYZ01000016">
    <property type="protein sequence ID" value="KPA89330.1"/>
    <property type="molecule type" value="Genomic_DNA"/>
</dbReference>
<comment type="caution">
    <text evidence="1">The sequence shown here is derived from an EMBL/GenBank/DDBJ whole genome shotgun (WGS) entry which is preliminary data.</text>
</comment>
<sequence>MHPSLKQALDIINIERNAAEYTQAFDVVNELVSVFGELDLANRLFAEIPRTVAEELVVELFNLLAWQTNDNGAAMTREVETWLREQHDPRKLRIAMSLDVYPFPDAQEMYQVLSTLAAAVPEVAAMCQTLMTSRKASTQSQT</sequence>
<organism evidence="1 2">
    <name type="scientific">Pseudomonas asplenii</name>
    <dbReference type="NCBI Taxonomy" id="53407"/>
    <lineage>
        <taxon>Bacteria</taxon>
        <taxon>Pseudomonadati</taxon>
        <taxon>Pseudomonadota</taxon>
        <taxon>Gammaproteobacteria</taxon>
        <taxon>Pseudomonadales</taxon>
        <taxon>Pseudomonadaceae</taxon>
        <taxon>Pseudomonas</taxon>
    </lineage>
</organism>
<dbReference type="PATRIC" id="fig|50340.43.peg.1485"/>